<evidence type="ECO:0000313" key="4">
    <source>
        <dbReference type="EMBL" id="PZE15664.1"/>
    </source>
</evidence>
<dbReference type="Pfam" id="PF18962">
    <property type="entry name" value="Por_Secre_tail"/>
    <property type="match status" value="1"/>
</dbReference>
<dbReference type="AlphaFoldDB" id="A0A2W1MWB0"/>
<keyword evidence="5" id="KW-1185">Reference proteome</keyword>
<comment type="caution">
    <text evidence="4">The sequence shown here is derived from an EMBL/GenBank/DDBJ whole genome shotgun (WGS) entry which is preliminary data.</text>
</comment>
<dbReference type="Proteomes" id="UP000249248">
    <property type="component" value="Unassembled WGS sequence"/>
</dbReference>
<reference evidence="4 5" key="1">
    <citation type="submission" date="2018-06" db="EMBL/GenBank/DDBJ databases">
        <title>The draft genome sequence of Crocinitomix sp. SM1701.</title>
        <authorList>
            <person name="Zhang X."/>
        </authorList>
    </citation>
    <scope>NUCLEOTIDE SEQUENCE [LARGE SCALE GENOMIC DNA]</scope>
    <source>
        <strain evidence="4 5">SM1701</strain>
    </source>
</reference>
<evidence type="ECO:0000313" key="5">
    <source>
        <dbReference type="Proteomes" id="UP000249248"/>
    </source>
</evidence>
<feature type="signal peptide" evidence="2">
    <location>
        <begin position="1"/>
        <end position="17"/>
    </location>
</feature>
<dbReference type="OrthoDB" id="862563at2"/>
<accession>A0A2W1MWB0</accession>
<feature type="chain" id="PRO_5015861666" description="Secretion system C-terminal sorting domain-containing protein" evidence="2">
    <location>
        <begin position="18"/>
        <end position="292"/>
    </location>
</feature>
<dbReference type="NCBIfam" id="TIGR04183">
    <property type="entry name" value="Por_Secre_tail"/>
    <property type="match status" value="1"/>
</dbReference>
<protein>
    <recommendedName>
        <fullName evidence="3">Secretion system C-terminal sorting domain-containing protein</fullName>
    </recommendedName>
</protein>
<proteinExistence type="predicted"/>
<organism evidence="4 5">
    <name type="scientific">Putridiphycobacter roseus</name>
    <dbReference type="NCBI Taxonomy" id="2219161"/>
    <lineage>
        <taxon>Bacteria</taxon>
        <taxon>Pseudomonadati</taxon>
        <taxon>Bacteroidota</taxon>
        <taxon>Flavobacteriia</taxon>
        <taxon>Flavobacteriales</taxon>
        <taxon>Crocinitomicaceae</taxon>
        <taxon>Putridiphycobacter</taxon>
    </lineage>
</organism>
<dbReference type="EMBL" id="QKSB01000020">
    <property type="protein sequence ID" value="PZE15664.1"/>
    <property type="molecule type" value="Genomic_DNA"/>
</dbReference>
<evidence type="ECO:0000259" key="3">
    <source>
        <dbReference type="Pfam" id="PF18962"/>
    </source>
</evidence>
<gene>
    <name evidence="4" type="ORF">DNU06_16795</name>
</gene>
<feature type="domain" description="Secretion system C-terminal sorting" evidence="3">
    <location>
        <begin position="223"/>
        <end position="290"/>
    </location>
</feature>
<dbReference type="RefSeq" id="WP_111064668.1">
    <property type="nucleotide sequence ID" value="NZ_JBHUCU010000026.1"/>
</dbReference>
<evidence type="ECO:0000256" key="2">
    <source>
        <dbReference type="SAM" id="SignalP"/>
    </source>
</evidence>
<dbReference type="InterPro" id="IPR026444">
    <property type="entry name" value="Secre_tail"/>
</dbReference>
<sequence>MRRIIIILILISNYSFSQLTIDAGGDSIVLCQEQNFIPLFLGGNPTVTSGAGPFSYEWSIESPYTIPGSSITLHAADFLDDTTISNPIVIDGFGVLDSLRFFLKVTDGIGNIKQDSSMVYFSIYSITPVIYQYDILEGDSVYCNFDSYLNSSFAPHTYLWKPNHGLEDSTSLTFVAKPEYSIEYYLTITNSLGCSMEGAPVYLINVNHLGIEDILNSTKEVTIYPNPTTGEVFIFDKNKSVISILIYDLNENLISELNNNLIKYDLSGYPKGVYIFRIELEDQIITKKLILK</sequence>
<name>A0A2W1MWB0_9FLAO</name>
<keyword evidence="1 2" id="KW-0732">Signal</keyword>
<evidence type="ECO:0000256" key="1">
    <source>
        <dbReference type="ARBA" id="ARBA00022729"/>
    </source>
</evidence>